<gene>
    <name evidence="2" type="ORF">A3D03_05960</name>
</gene>
<evidence type="ECO:0000313" key="3">
    <source>
        <dbReference type="Proteomes" id="UP000177092"/>
    </source>
</evidence>
<dbReference type="Proteomes" id="UP000177092">
    <property type="component" value="Unassembled WGS sequence"/>
</dbReference>
<dbReference type="InterPro" id="IPR013216">
    <property type="entry name" value="Methyltransf_11"/>
</dbReference>
<comment type="caution">
    <text evidence="2">The sequence shown here is derived from an EMBL/GenBank/DDBJ whole genome shotgun (WGS) entry which is preliminary data.</text>
</comment>
<evidence type="ECO:0000313" key="2">
    <source>
        <dbReference type="EMBL" id="OGG20401.1"/>
    </source>
</evidence>
<dbReference type="Pfam" id="PF08241">
    <property type="entry name" value="Methyltransf_11"/>
    <property type="match status" value="1"/>
</dbReference>
<dbReference type="CDD" id="cd02440">
    <property type="entry name" value="AdoMet_MTases"/>
    <property type="match status" value="1"/>
</dbReference>
<feature type="domain" description="Methyltransferase type 11" evidence="1">
    <location>
        <begin position="49"/>
        <end position="142"/>
    </location>
</feature>
<dbReference type="InterPro" id="IPR029063">
    <property type="entry name" value="SAM-dependent_MTases_sf"/>
</dbReference>
<dbReference type="GO" id="GO:0008757">
    <property type="term" value="F:S-adenosylmethionine-dependent methyltransferase activity"/>
    <property type="evidence" value="ECO:0007669"/>
    <property type="project" value="InterPro"/>
</dbReference>
<accession>A0A1F6A6V2</accession>
<dbReference type="AlphaFoldDB" id="A0A1F6A6V2"/>
<name>A0A1F6A6V2_9BACT</name>
<protein>
    <recommendedName>
        <fullName evidence="1">Methyltransferase type 11 domain-containing protein</fullName>
    </recommendedName>
</protein>
<dbReference type="EMBL" id="MFJN01000048">
    <property type="protein sequence ID" value="OGG20401.1"/>
    <property type="molecule type" value="Genomic_DNA"/>
</dbReference>
<organism evidence="2 3">
    <name type="scientific">Candidatus Gottesmanbacteria bacterium RIFCSPHIGHO2_02_FULL_40_13</name>
    <dbReference type="NCBI Taxonomy" id="1798384"/>
    <lineage>
        <taxon>Bacteria</taxon>
        <taxon>Candidatus Gottesmaniibacteriota</taxon>
    </lineage>
</organism>
<dbReference type="STRING" id="1798384.A3D03_05960"/>
<reference evidence="2 3" key="1">
    <citation type="journal article" date="2016" name="Nat. Commun.">
        <title>Thousands of microbial genomes shed light on interconnected biogeochemical processes in an aquifer system.</title>
        <authorList>
            <person name="Anantharaman K."/>
            <person name="Brown C.T."/>
            <person name="Hug L.A."/>
            <person name="Sharon I."/>
            <person name="Castelle C.J."/>
            <person name="Probst A.J."/>
            <person name="Thomas B.C."/>
            <person name="Singh A."/>
            <person name="Wilkins M.J."/>
            <person name="Karaoz U."/>
            <person name="Brodie E.L."/>
            <person name="Williams K.H."/>
            <person name="Hubbard S.S."/>
            <person name="Banfield J.F."/>
        </authorList>
    </citation>
    <scope>NUCLEOTIDE SEQUENCE [LARGE SCALE GENOMIC DNA]</scope>
</reference>
<evidence type="ECO:0000259" key="1">
    <source>
        <dbReference type="Pfam" id="PF08241"/>
    </source>
</evidence>
<sequence>MKSPTNTSWQGVSGWYNKLVDNKGDYYHQHVVIPRVLKLLNLKADSSLLDLACGQGVLERHLSPKIIYQGVDIAGSLIRAAQGRSKNSLHRFTVGDITKTLPINKKDFSHVCLILSMQNIERADLVIANAKNYLKRGGKLVIVLNHPCFRIPRQSSWIIDERNKLQSRKINLYMTPLKIPITIHPGQQNSALTWSFHQPISYYSHILSGNSFLIEKIEEWVSDKESSGRFAKMENRGREEFPLFLTIKAVYLHN</sequence>
<dbReference type="PANTHER" id="PTHR43861:SF1">
    <property type="entry name" value="TRANS-ACONITATE 2-METHYLTRANSFERASE"/>
    <property type="match status" value="1"/>
</dbReference>
<dbReference type="PANTHER" id="PTHR43861">
    <property type="entry name" value="TRANS-ACONITATE 2-METHYLTRANSFERASE-RELATED"/>
    <property type="match status" value="1"/>
</dbReference>
<proteinExistence type="predicted"/>
<dbReference type="SUPFAM" id="SSF53335">
    <property type="entry name" value="S-adenosyl-L-methionine-dependent methyltransferases"/>
    <property type="match status" value="1"/>
</dbReference>
<dbReference type="Gene3D" id="3.40.50.150">
    <property type="entry name" value="Vaccinia Virus protein VP39"/>
    <property type="match status" value="1"/>
</dbReference>